<reference evidence="3" key="2">
    <citation type="submission" date="2015-01" db="EMBL/GenBank/DDBJ databases">
        <title>Evolutionary Origins and Diversification of the Mycorrhizal Mutualists.</title>
        <authorList>
            <consortium name="DOE Joint Genome Institute"/>
            <consortium name="Mycorrhizal Genomics Consortium"/>
            <person name="Kohler A."/>
            <person name="Kuo A."/>
            <person name="Nagy L.G."/>
            <person name="Floudas D."/>
            <person name="Copeland A."/>
            <person name="Barry K.W."/>
            <person name="Cichocki N."/>
            <person name="Veneault-Fourrey C."/>
            <person name="LaButti K."/>
            <person name="Lindquist E.A."/>
            <person name="Lipzen A."/>
            <person name="Lundell T."/>
            <person name="Morin E."/>
            <person name="Murat C."/>
            <person name="Riley R."/>
            <person name="Ohm R."/>
            <person name="Sun H."/>
            <person name="Tunlid A."/>
            <person name="Henrissat B."/>
            <person name="Grigoriev I.V."/>
            <person name="Hibbett D.S."/>
            <person name="Martin F."/>
        </authorList>
    </citation>
    <scope>NUCLEOTIDE SEQUENCE [LARGE SCALE GENOMIC DNA]</scope>
    <source>
        <strain evidence="3">UH-Slu-Lm8-n1</strain>
    </source>
</reference>
<feature type="region of interest" description="Disordered" evidence="1">
    <location>
        <begin position="32"/>
        <end position="53"/>
    </location>
</feature>
<evidence type="ECO:0000256" key="1">
    <source>
        <dbReference type="SAM" id="MobiDB-lite"/>
    </source>
</evidence>
<sequence>MSNTGSLSADEGEGPALDCVAVLELIKQAHRAADYDSEAVDWGDDWDEDVAER</sequence>
<evidence type="ECO:0000313" key="2">
    <source>
        <dbReference type="EMBL" id="KIK35790.1"/>
    </source>
</evidence>
<gene>
    <name evidence="2" type="ORF">CY34DRAFT_811890</name>
</gene>
<dbReference type="Proteomes" id="UP000054485">
    <property type="component" value="Unassembled WGS sequence"/>
</dbReference>
<dbReference type="EMBL" id="KN835589">
    <property type="protein sequence ID" value="KIK35790.1"/>
    <property type="molecule type" value="Genomic_DNA"/>
</dbReference>
<feature type="non-terminal residue" evidence="2">
    <location>
        <position position="53"/>
    </location>
</feature>
<protein>
    <submittedName>
        <fullName evidence="2">Uncharacterized protein</fullName>
    </submittedName>
</protein>
<organism evidence="2 3">
    <name type="scientific">Suillus luteus UH-Slu-Lm8-n1</name>
    <dbReference type="NCBI Taxonomy" id="930992"/>
    <lineage>
        <taxon>Eukaryota</taxon>
        <taxon>Fungi</taxon>
        <taxon>Dikarya</taxon>
        <taxon>Basidiomycota</taxon>
        <taxon>Agaricomycotina</taxon>
        <taxon>Agaricomycetes</taxon>
        <taxon>Agaricomycetidae</taxon>
        <taxon>Boletales</taxon>
        <taxon>Suillineae</taxon>
        <taxon>Suillaceae</taxon>
        <taxon>Suillus</taxon>
    </lineage>
</organism>
<evidence type="ECO:0000313" key="3">
    <source>
        <dbReference type="Proteomes" id="UP000054485"/>
    </source>
</evidence>
<dbReference type="InParanoid" id="A0A0C9ZE72"/>
<keyword evidence="3" id="KW-1185">Reference proteome</keyword>
<accession>A0A0C9ZE72</accession>
<name>A0A0C9ZE72_9AGAM</name>
<reference evidence="2 3" key="1">
    <citation type="submission" date="2014-04" db="EMBL/GenBank/DDBJ databases">
        <authorList>
            <consortium name="DOE Joint Genome Institute"/>
            <person name="Kuo A."/>
            <person name="Ruytinx J."/>
            <person name="Rineau F."/>
            <person name="Colpaert J."/>
            <person name="Kohler A."/>
            <person name="Nagy L.G."/>
            <person name="Floudas D."/>
            <person name="Copeland A."/>
            <person name="Barry K.W."/>
            <person name="Cichocki N."/>
            <person name="Veneault-Fourrey C."/>
            <person name="LaButti K."/>
            <person name="Lindquist E.A."/>
            <person name="Lipzen A."/>
            <person name="Lundell T."/>
            <person name="Morin E."/>
            <person name="Murat C."/>
            <person name="Sun H."/>
            <person name="Tunlid A."/>
            <person name="Henrissat B."/>
            <person name="Grigoriev I.V."/>
            <person name="Hibbett D.S."/>
            <person name="Martin F."/>
            <person name="Nordberg H.P."/>
            <person name="Cantor M.N."/>
            <person name="Hua S.X."/>
        </authorList>
    </citation>
    <scope>NUCLEOTIDE SEQUENCE [LARGE SCALE GENOMIC DNA]</scope>
    <source>
        <strain evidence="2 3">UH-Slu-Lm8-n1</strain>
    </source>
</reference>
<feature type="compositionally biased region" description="Acidic residues" evidence="1">
    <location>
        <begin position="35"/>
        <end position="53"/>
    </location>
</feature>
<dbReference type="AlphaFoldDB" id="A0A0C9ZE72"/>
<dbReference type="OrthoDB" id="272357at2759"/>
<dbReference type="HOGENOM" id="CLU_3093269_0_0_1"/>
<proteinExistence type="predicted"/>